<dbReference type="GO" id="GO:0016652">
    <property type="term" value="F:oxidoreductase activity, acting on NAD(P)H as acceptor"/>
    <property type="evidence" value="ECO:0007669"/>
    <property type="project" value="UniProtKB-UniRule"/>
</dbReference>
<dbReference type="Proteomes" id="UP000013270">
    <property type="component" value="Unassembled WGS sequence"/>
</dbReference>
<name>N8X8W0_ACIBZ</name>
<dbReference type="GO" id="GO:0009055">
    <property type="term" value="F:electron transfer activity"/>
    <property type="evidence" value="ECO:0007669"/>
    <property type="project" value="UniProtKB-UniRule"/>
</dbReference>
<dbReference type="HAMAP" id="MF_01216">
    <property type="entry name" value="Azoreductase_type1"/>
    <property type="match status" value="1"/>
</dbReference>
<dbReference type="EC" id="1.7.1.17" evidence="6"/>
<comment type="catalytic activity">
    <reaction evidence="6">
        <text>2 a quinone + NADH + H(+) = 2 a 1,4-benzosemiquinone + NAD(+)</text>
        <dbReference type="Rhea" id="RHEA:65952"/>
        <dbReference type="ChEBI" id="CHEBI:15378"/>
        <dbReference type="ChEBI" id="CHEBI:57540"/>
        <dbReference type="ChEBI" id="CHEBI:57945"/>
        <dbReference type="ChEBI" id="CHEBI:132124"/>
        <dbReference type="ChEBI" id="CHEBI:134225"/>
    </reaction>
</comment>
<dbReference type="InterPro" id="IPR029039">
    <property type="entry name" value="Flavoprotein-like_sf"/>
</dbReference>
<evidence type="ECO:0000256" key="5">
    <source>
        <dbReference type="ARBA" id="ARBA00048542"/>
    </source>
</evidence>
<keyword evidence="3 6" id="KW-0560">Oxidoreductase</keyword>
<dbReference type="PANTHER" id="PTHR43741:SF4">
    <property type="entry name" value="FMN-DEPENDENT NADH:QUINONE OXIDOREDUCTASE"/>
    <property type="match status" value="1"/>
</dbReference>
<dbReference type="InterPro" id="IPR023048">
    <property type="entry name" value="NADH:quinone_OxRdtase_FMN_depd"/>
</dbReference>
<comment type="function">
    <text evidence="6">Also exhibits azoreductase activity. Catalyzes the reductive cleavage of the azo bond in aromatic azo compounds to the corresponding amines.</text>
</comment>
<keyword evidence="4 6" id="KW-0520">NAD</keyword>
<comment type="similarity">
    <text evidence="6">Belongs to the azoreductase type 1 family.</text>
</comment>
<dbReference type="Gene3D" id="3.40.50.360">
    <property type="match status" value="1"/>
</dbReference>
<evidence type="ECO:0000259" key="7">
    <source>
        <dbReference type="Pfam" id="PF02525"/>
    </source>
</evidence>
<evidence type="ECO:0000256" key="2">
    <source>
        <dbReference type="ARBA" id="ARBA00022643"/>
    </source>
</evidence>
<gene>
    <name evidence="6" type="primary">azoR</name>
    <name evidence="8" type="ORF">F963_03298</name>
</gene>
<organism evidence="8 9">
    <name type="scientific">Acinetobacter bereziniae NIPH 3</name>
    <dbReference type="NCBI Taxonomy" id="1217651"/>
    <lineage>
        <taxon>Bacteria</taxon>
        <taxon>Pseudomonadati</taxon>
        <taxon>Pseudomonadota</taxon>
        <taxon>Gammaproteobacteria</taxon>
        <taxon>Moraxellales</taxon>
        <taxon>Moraxellaceae</taxon>
        <taxon>Acinetobacter</taxon>
    </lineage>
</organism>
<dbReference type="InterPro" id="IPR050104">
    <property type="entry name" value="FMN-dep_NADH:Q_OxRdtase_AzoR1"/>
</dbReference>
<comment type="caution">
    <text evidence="6">Lacks conserved residue(s) required for the propagation of feature annotation.</text>
</comment>
<evidence type="ECO:0000256" key="4">
    <source>
        <dbReference type="ARBA" id="ARBA00023027"/>
    </source>
</evidence>
<comment type="caution">
    <text evidence="8">The sequence shown here is derived from an EMBL/GenBank/DDBJ whole genome shotgun (WGS) entry which is preliminary data.</text>
</comment>
<dbReference type="PANTHER" id="PTHR43741">
    <property type="entry name" value="FMN-DEPENDENT NADH-AZOREDUCTASE 1"/>
    <property type="match status" value="1"/>
</dbReference>
<comment type="catalytic activity">
    <reaction evidence="5">
        <text>N,N-dimethyl-1,4-phenylenediamine + anthranilate + 2 NAD(+) = 2-(4-dimethylaminophenyl)diazenylbenzoate + 2 NADH + 2 H(+)</text>
        <dbReference type="Rhea" id="RHEA:55872"/>
        <dbReference type="ChEBI" id="CHEBI:15378"/>
        <dbReference type="ChEBI" id="CHEBI:15783"/>
        <dbReference type="ChEBI" id="CHEBI:16567"/>
        <dbReference type="ChEBI" id="CHEBI:57540"/>
        <dbReference type="ChEBI" id="CHEBI:57945"/>
        <dbReference type="ChEBI" id="CHEBI:71579"/>
        <dbReference type="EC" id="1.7.1.17"/>
    </reaction>
    <physiologicalReaction direction="right-to-left" evidence="5">
        <dbReference type="Rhea" id="RHEA:55874"/>
    </physiologicalReaction>
</comment>
<dbReference type="AlphaFoldDB" id="N8X8W0"/>
<evidence type="ECO:0000256" key="1">
    <source>
        <dbReference type="ARBA" id="ARBA00022630"/>
    </source>
</evidence>
<dbReference type="SUPFAM" id="SSF52218">
    <property type="entry name" value="Flavoproteins"/>
    <property type="match status" value="1"/>
</dbReference>
<evidence type="ECO:0000256" key="3">
    <source>
        <dbReference type="ARBA" id="ARBA00023002"/>
    </source>
</evidence>
<keyword evidence="1 6" id="KW-0285">Flavoprotein</keyword>
<comment type="function">
    <text evidence="6">Quinone reductase that provides resistance to thiol-specific stress caused by electrophilic quinones.</text>
</comment>
<dbReference type="GO" id="GO:0010181">
    <property type="term" value="F:FMN binding"/>
    <property type="evidence" value="ECO:0007669"/>
    <property type="project" value="UniProtKB-UniRule"/>
</dbReference>
<feature type="domain" description="Flavodoxin-like fold" evidence="7">
    <location>
        <begin position="4"/>
        <end position="186"/>
    </location>
</feature>
<dbReference type="Pfam" id="PF02525">
    <property type="entry name" value="Flavodoxin_2"/>
    <property type="match status" value="1"/>
</dbReference>
<feature type="binding site" evidence="6">
    <location>
        <position position="11"/>
    </location>
    <ligand>
        <name>FMN</name>
        <dbReference type="ChEBI" id="CHEBI:58210"/>
    </ligand>
</feature>
<comment type="subunit">
    <text evidence="6">Homodimer.</text>
</comment>
<reference evidence="8 9" key="1">
    <citation type="submission" date="2013-02" db="EMBL/GenBank/DDBJ databases">
        <title>The Genome Sequence of Acinetobacter bereziniae NIPH 3.</title>
        <authorList>
            <consortium name="The Broad Institute Genome Sequencing Platform"/>
            <consortium name="The Broad Institute Genome Sequencing Center for Infectious Disease"/>
            <person name="Cerqueira G."/>
            <person name="Feldgarden M."/>
            <person name="Courvalin P."/>
            <person name="Perichon B."/>
            <person name="Grillot-Courvalin C."/>
            <person name="Clermont D."/>
            <person name="Rocha E."/>
            <person name="Yoon E.-J."/>
            <person name="Nemec A."/>
            <person name="Walker B."/>
            <person name="Young S.K."/>
            <person name="Zeng Q."/>
            <person name="Gargeya S."/>
            <person name="Fitzgerald M."/>
            <person name="Haas B."/>
            <person name="Abouelleil A."/>
            <person name="Alvarado L."/>
            <person name="Arachchi H.M."/>
            <person name="Berlin A.M."/>
            <person name="Chapman S.B."/>
            <person name="Dewar J."/>
            <person name="Goldberg J."/>
            <person name="Griggs A."/>
            <person name="Gujja S."/>
            <person name="Hansen M."/>
            <person name="Howarth C."/>
            <person name="Imamovic A."/>
            <person name="Larimer J."/>
            <person name="McCowan C."/>
            <person name="Murphy C."/>
            <person name="Neiman D."/>
            <person name="Pearson M."/>
            <person name="Priest M."/>
            <person name="Roberts A."/>
            <person name="Saif S."/>
            <person name="Shea T."/>
            <person name="Sisk P."/>
            <person name="Sykes S."/>
            <person name="Wortman J."/>
            <person name="Nusbaum C."/>
            <person name="Birren B."/>
        </authorList>
    </citation>
    <scope>NUCLEOTIDE SEQUENCE [LARGE SCALE GENOMIC DNA]</scope>
    <source>
        <strain evidence="8 9">NIPH 3</strain>
    </source>
</reference>
<feature type="binding site" evidence="6">
    <location>
        <begin position="17"/>
        <end position="19"/>
    </location>
    <ligand>
        <name>FMN</name>
        <dbReference type="ChEBI" id="CHEBI:58210"/>
    </ligand>
</feature>
<evidence type="ECO:0000313" key="9">
    <source>
        <dbReference type="Proteomes" id="UP000013270"/>
    </source>
</evidence>
<dbReference type="GO" id="GO:0016655">
    <property type="term" value="F:oxidoreductase activity, acting on NAD(P)H, quinone or similar compound as acceptor"/>
    <property type="evidence" value="ECO:0007669"/>
    <property type="project" value="InterPro"/>
</dbReference>
<keyword evidence="2 6" id="KW-0288">FMN</keyword>
<proteinExistence type="inferred from homology"/>
<dbReference type="EMBL" id="APPK01000046">
    <property type="protein sequence ID" value="ENV20716.1"/>
    <property type="molecule type" value="Genomic_DNA"/>
</dbReference>
<dbReference type="PATRIC" id="fig|1217651.3.peg.3255"/>
<protein>
    <recommendedName>
        <fullName evidence="6">FMN dependent NADH:quinone oxidoreductase</fullName>
        <ecNumber evidence="6">1.6.5.-</ecNumber>
    </recommendedName>
    <alternativeName>
        <fullName evidence="6">Azo-dye reductase</fullName>
    </alternativeName>
    <alternativeName>
        <fullName evidence="6">FMN-dependent NADH-azo compound oxidoreductase</fullName>
    </alternativeName>
    <alternativeName>
        <fullName evidence="6">FMN-dependent NADH-azoreductase</fullName>
        <ecNumber evidence="6">1.7.1.17</ecNumber>
    </alternativeName>
</protein>
<dbReference type="HOGENOM" id="CLU_088964_1_0_6"/>
<evidence type="ECO:0000313" key="8">
    <source>
        <dbReference type="EMBL" id="ENV20716.1"/>
    </source>
</evidence>
<comment type="cofactor">
    <cofactor evidence="6">
        <name>FMN</name>
        <dbReference type="ChEBI" id="CHEBI:58210"/>
    </cofactor>
    <text evidence="6">Binds 1 FMN per subunit.</text>
</comment>
<sequence length="224" mass="24912">MVERVLYVSASPRGKRSLSSQIAEDLLIAFGTQKEIEIDHLDPWKCNLPEVDGDLLAAKYAGLAEESLSPEQIDAWNQIKELAQRFYAADILLFSVPLWNFGIPYKLKHLIDVISHKGILFSFDGSDLSGLLGGRRAIVIYTRGLGYDIDSQTPDDCFGLEKLYLDTWFQFVGVTKVHSLVVENTLGSLGSTIRNSSNETVNLLMQSVNSDVSQSIVLGRDKKM</sequence>
<accession>N8X8W0</accession>
<dbReference type="RefSeq" id="WP_004832092.1">
    <property type="nucleotide sequence ID" value="NZ_KB849469.1"/>
</dbReference>
<dbReference type="EC" id="1.6.5.-" evidence="6"/>
<dbReference type="InterPro" id="IPR003680">
    <property type="entry name" value="Flavodoxin_fold"/>
</dbReference>
<evidence type="ECO:0000256" key="6">
    <source>
        <dbReference type="HAMAP-Rule" id="MF_01216"/>
    </source>
</evidence>